<dbReference type="CDD" id="cd03809">
    <property type="entry name" value="GT4_MtfB-like"/>
    <property type="match status" value="2"/>
</dbReference>
<keyword evidence="5" id="KW-1185">Reference proteome</keyword>
<dbReference type="EMBL" id="CP000697">
    <property type="protein sequence ID" value="ABQ32131.1"/>
    <property type="molecule type" value="Genomic_DNA"/>
</dbReference>
<feature type="domain" description="Glycosyltransferase subfamily 4-like N-terminal" evidence="3">
    <location>
        <begin position="18"/>
        <end position="198"/>
    </location>
</feature>
<dbReference type="InterPro" id="IPR028098">
    <property type="entry name" value="Glyco_trans_4-like_N"/>
</dbReference>
<dbReference type="Proteomes" id="UP000000245">
    <property type="component" value="Chromosome"/>
</dbReference>
<evidence type="ECO:0000313" key="5">
    <source>
        <dbReference type="Proteomes" id="UP000000245"/>
    </source>
</evidence>
<dbReference type="PANTHER" id="PTHR46401:SF2">
    <property type="entry name" value="GLYCOSYLTRANSFERASE WBBK-RELATED"/>
    <property type="match status" value="1"/>
</dbReference>
<feature type="domain" description="Glycosyl transferase family 1" evidence="2">
    <location>
        <begin position="1057"/>
        <end position="1212"/>
    </location>
</feature>
<dbReference type="GO" id="GO:0009103">
    <property type="term" value="P:lipopolysaccharide biosynthetic process"/>
    <property type="evidence" value="ECO:0007669"/>
    <property type="project" value="TreeGrafter"/>
</dbReference>
<evidence type="ECO:0000259" key="3">
    <source>
        <dbReference type="Pfam" id="PF13439"/>
    </source>
</evidence>
<gene>
    <name evidence="4" type="ordered locus">Acry_2941</name>
</gene>
<protein>
    <submittedName>
        <fullName evidence="4">Glycosyl transferase, group 1</fullName>
    </submittedName>
</protein>
<name>A5G2P9_ACICJ</name>
<dbReference type="GO" id="GO:0016757">
    <property type="term" value="F:glycosyltransferase activity"/>
    <property type="evidence" value="ECO:0007669"/>
    <property type="project" value="InterPro"/>
</dbReference>
<evidence type="ECO:0000313" key="4">
    <source>
        <dbReference type="EMBL" id="ABQ32131.1"/>
    </source>
</evidence>
<dbReference type="Gene3D" id="3.40.50.2000">
    <property type="entry name" value="Glycogen Phosphorylase B"/>
    <property type="match status" value="4"/>
</dbReference>
<dbReference type="PANTHER" id="PTHR46401">
    <property type="entry name" value="GLYCOSYLTRANSFERASE WBBK-RELATED"/>
    <property type="match status" value="1"/>
</dbReference>
<keyword evidence="1 4" id="KW-0808">Transferase</keyword>
<dbReference type="SUPFAM" id="SSF53756">
    <property type="entry name" value="UDP-Glycosyltransferase/glycogen phosphorylase"/>
    <property type="match status" value="3"/>
</dbReference>
<sequence>MRIVLDLQGAQSASRLRGIGRYSLSLAQALVRNNAGHDIIIALSALFPETIQPIRRAFDNLLPAGNIVVWDAPGPVAAIDPSNAERRDLAELVREAFLASLNPDIVHVTSLFEGYIDDAVTSIARHGAGCPVSVTLYDLIPLLNADRFLDPDPRYAEYYRQKIGYLKKASLLLAISRSAASEAVDHLGRDEAQVIPVGTGSDGHFRKTELRPVERDAVLASMGLDHPFFLYVSSPDVHKNHKRLIEAFARLPAAVRDTHQLAFIGDFSIFGRQDFETHAARSGLRPGRLVLLDSVSDSDLNTLYNLSQGFIMPSWHEGFGLPAVEAMLCGRATIGSRASSLPEVIGRDDALFDPFDVDDMCRVIHRLATDDEWRRELEAHASVQSRLFTWDNVARKTFQAFESLRPAAGSGVAPDPLPQRKRRLAFVSPLPPERSGISDYSADLLPALARHYDIDLISSQALVGTEIAGGAMPVRSVDWFHDHAGEFDRIVYQFGNSPLHAHMVDLLEQFPGVVVLHDFYLSSLQAYRAGHDQRKLFDALRRDHGIAAAGDWIAGGDGAAVETYPLNLQILQDALGIIVHSEHSKALADHWYGDSSSAGWNVIPLVRTPVVDASRDKARTQLGLGEDDLLVCSFGFLDPTKLNHRLLDAWLDSPVASRPGARLVFVGENHGAAYGRALLDRIAQAGAWEAVQITGWGDRPLFQTYLAAADIAVQLRANTPGETSASVLDCMNHGIPTIVNARGAMGELDRSAVWMLQDEFDQADLVDALNTLANDADRRRVLGDRARSVIRERHAPAICAALYERAIEDAYGRADRGLYGLIRSLKTQPIPSGEGSRLATSLARNFPAHPRHPQLLVDVSILVHTDLRTGIQRVVRAILLEWLTNPPLGWKIEPVYATVDMLGYRYARQFTSRLLGIEKVDLEDDAVEAWPGDVLFTLDFAWHIVVFQQKYLQTWHNRGVKIWFMVYDLLPVLMPHVFPDGSGEGHEQWLTAISQFDGIVCISEAVAEEMKTWAKSALTLDKLPRIEWIHLGADIERSAPTTGFPDGAERILSTIRGRPTFLMVGTIEPRKGHLQTIAAFELLWAKGVDVNLVIVGHEGWKLVPDIQRRTIPRIVSTLRQHPERGERLFWLDGISDEYLEAIYEASSCLIAASEGEGFGLPLIEAAQHGLPVLARDIPVFREVAGEHATYFSGLDAADLAEAVQGWLEDAQRERIPDPTSITWHTWQEAARRIARHLGVITEE</sequence>
<dbReference type="CAZy" id="GT4">
    <property type="family name" value="Glycosyltransferase Family 4"/>
</dbReference>
<organism evidence="4 5">
    <name type="scientific">Acidiphilium cryptum (strain JF-5)</name>
    <dbReference type="NCBI Taxonomy" id="349163"/>
    <lineage>
        <taxon>Bacteria</taxon>
        <taxon>Pseudomonadati</taxon>
        <taxon>Pseudomonadota</taxon>
        <taxon>Alphaproteobacteria</taxon>
        <taxon>Acetobacterales</taxon>
        <taxon>Acidocellaceae</taxon>
        <taxon>Acidiphilium</taxon>
    </lineage>
</organism>
<dbReference type="STRING" id="349163.Acry_2941"/>
<dbReference type="AlphaFoldDB" id="A5G2P9"/>
<dbReference type="InterPro" id="IPR001296">
    <property type="entry name" value="Glyco_trans_1"/>
</dbReference>
<dbReference type="HOGENOM" id="CLU_005199_0_1_5"/>
<reference evidence="4 5" key="1">
    <citation type="submission" date="2007-05" db="EMBL/GenBank/DDBJ databases">
        <title>Complete sequence of chromosome of Acidiphilium cryptum JF-5.</title>
        <authorList>
            <consortium name="US DOE Joint Genome Institute"/>
            <person name="Copeland A."/>
            <person name="Lucas S."/>
            <person name="Lapidus A."/>
            <person name="Barry K."/>
            <person name="Detter J.C."/>
            <person name="Glavina del Rio T."/>
            <person name="Hammon N."/>
            <person name="Israni S."/>
            <person name="Dalin E."/>
            <person name="Tice H."/>
            <person name="Pitluck S."/>
            <person name="Sims D."/>
            <person name="Brettin T."/>
            <person name="Bruce D."/>
            <person name="Han C."/>
            <person name="Schmutz J."/>
            <person name="Larimer F."/>
            <person name="Land M."/>
            <person name="Hauser L."/>
            <person name="Kyrpides N."/>
            <person name="Kim E."/>
            <person name="Magnuson T."/>
            <person name="Richardson P."/>
        </authorList>
    </citation>
    <scope>NUCLEOTIDE SEQUENCE [LARGE SCALE GENOMIC DNA]</scope>
    <source>
        <strain evidence="4 5">JF-5</strain>
    </source>
</reference>
<feature type="domain" description="Glycosyl transferase family 1" evidence="2">
    <location>
        <begin position="225"/>
        <end position="379"/>
    </location>
</feature>
<proteinExistence type="predicted"/>
<evidence type="ECO:0000256" key="1">
    <source>
        <dbReference type="ARBA" id="ARBA00022679"/>
    </source>
</evidence>
<dbReference type="Pfam" id="PF00534">
    <property type="entry name" value="Glycos_transf_1"/>
    <property type="match status" value="3"/>
</dbReference>
<dbReference type="CDD" id="cd03801">
    <property type="entry name" value="GT4_PimA-like"/>
    <property type="match status" value="1"/>
</dbReference>
<dbReference type="KEGG" id="acr:Acry_2941"/>
<dbReference type="Pfam" id="PF13439">
    <property type="entry name" value="Glyco_transf_4"/>
    <property type="match status" value="1"/>
</dbReference>
<evidence type="ECO:0000259" key="2">
    <source>
        <dbReference type="Pfam" id="PF00534"/>
    </source>
</evidence>
<accession>A5G2P9</accession>
<dbReference type="RefSeq" id="WP_012040427.1">
    <property type="nucleotide sequence ID" value="NC_009484.1"/>
</dbReference>
<dbReference type="eggNOG" id="COG0438">
    <property type="taxonomic scope" value="Bacteria"/>
</dbReference>
<feature type="domain" description="Glycosyl transferase family 1" evidence="2">
    <location>
        <begin position="615"/>
        <end position="788"/>
    </location>
</feature>